<evidence type="ECO:0000256" key="5">
    <source>
        <dbReference type="SAM" id="Phobius"/>
    </source>
</evidence>
<dbReference type="RefSeq" id="WP_097155920.1">
    <property type="nucleotide sequence ID" value="NZ_OBEL01000009.1"/>
</dbReference>
<feature type="transmembrane region" description="Helical" evidence="5">
    <location>
        <begin position="147"/>
        <end position="172"/>
    </location>
</feature>
<reference evidence="6 7" key="1">
    <citation type="submission" date="2017-09" db="EMBL/GenBank/DDBJ databases">
        <authorList>
            <person name="Ehlers B."/>
            <person name="Leendertz F.H."/>
        </authorList>
    </citation>
    <scope>NUCLEOTIDE SEQUENCE [LARGE SCALE GENOMIC DNA]</scope>
    <source>
        <strain evidence="6 7">DSM 18289</strain>
    </source>
</reference>
<dbReference type="GO" id="GO:0016020">
    <property type="term" value="C:membrane"/>
    <property type="evidence" value="ECO:0007669"/>
    <property type="project" value="UniProtKB-SubCell"/>
</dbReference>
<evidence type="ECO:0000313" key="7">
    <source>
        <dbReference type="Proteomes" id="UP000219439"/>
    </source>
</evidence>
<evidence type="ECO:0000256" key="4">
    <source>
        <dbReference type="ARBA" id="ARBA00023136"/>
    </source>
</evidence>
<feature type="transmembrane region" description="Helical" evidence="5">
    <location>
        <begin position="78"/>
        <end position="97"/>
    </location>
</feature>
<keyword evidence="4 5" id="KW-0472">Membrane</keyword>
<dbReference type="OrthoDB" id="9808637at2"/>
<dbReference type="AlphaFoldDB" id="A0A285PIK2"/>
<proteinExistence type="predicted"/>
<dbReference type="SUPFAM" id="SSF158442">
    <property type="entry name" value="DsbB-like"/>
    <property type="match status" value="1"/>
</dbReference>
<evidence type="ECO:0000256" key="1">
    <source>
        <dbReference type="ARBA" id="ARBA00004141"/>
    </source>
</evidence>
<dbReference type="GO" id="GO:0015035">
    <property type="term" value="F:protein-disulfide reductase activity"/>
    <property type="evidence" value="ECO:0007669"/>
    <property type="project" value="InterPro"/>
</dbReference>
<dbReference type="Gene3D" id="1.20.1550.10">
    <property type="entry name" value="DsbB-like"/>
    <property type="match status" value="1"/>
</dbReference>
<accession>A0A285PIK2</accession>
<dbReference type="EMBL" id="OBEL01000009">
    <property type="protein sequence ID" value="SNZ21545.1"/>
    <property type="molecule type" value="Genomic_DNA"/>
</dbReference>
<gene>
    <name evidence="6" type="ORF">SAMN06265368_4668</name>
</gene>
<feature type="transmembrane region" description="Helical" evidence="5">
    <location>
        <begin position="50"/>
        <end position="66"/>
    </location>
</feature>
<keyword evidence="2 5" id="KW-0812">Transmembrane</keyword>
<keyword evidence="3 5" id="KW-1133">Transmembrane helix</keyword>
<name>A0A285PIK2_9HYPH</name>
<dbReference type="PIRSF" id="PIRSF033913">
    <property type="entry name" value="S-S_format_DsbB"/>
    <property type="match status" value="1"/>
</dbReference>
<dbReference type="InterPro" id="IPR023380">
    <property type="entry name" value="DsbB-like_sf"/>
</dbReference>
<dbReference type="GO" id="GO:0006457">
    <property type="term" value="P:protein folding"/>
    <property type="evidence" value="ECO:0007669"/>
    <property type="project" value="InterPro"/>
</dbReference>
<comment type="subcellular location">
    <subcellularLocation>
        <location evidence="1">Membrane</location>
        <topology evidence="1">Multi-pass membrane protein</topology>
    </subcellularLocation>
</comment>
<dbReference type="InterPro" id="IPR024199">
    <property type="entry name" value="Uncharacterised_DsbB"/>
</dbReference>
<keyword evidence="7" id="KW-1185">Reference proteome</keyword>
<protein>
    <submittedName>
        <fullName evidence="6">Disulfide bond formation protein DsbB</fullName>
    </submittedName>
</protein>
<evidence type="ECO:0000313" key="6">
    <source>
        <dbReference type="EMBL" id="SNZ21545.1"/>
    </source>
</evidence>
<dbReference type="Proteomes" id="UP000219439">
    <property type="component" value="Unassembled WGS sequence"/>
</dbReference>
<evidence type="ECO:0000256" key="3">
    <source>
        <dbReference type="ARBA" id="ARBA00022989"/>
    </source>
</evidence>
<dbReference type="InterPro" id="IPR003752">
    <property type="entry name" value="DiS_bond_form_DsbB/BdbC"/>
</dbReference>
<sequence length="184" mass="19477">MALTQSTGTTQKLAALLLLLGAIALLAGALGFQHIGGYVPCKLCLAQREPHYAMIPFSLALLFAAWRQWPATLIRITFLALAAVILYGAGIGVYQAGAEWDFWLGPNDCGGGVAITESATDLLAQINKTKIVSCNTASWRMFGLSFAGWNVVASSILAVIALIGALAPALYADRLLEKVIKKNA</sequence>
<organism evidence="6 7">
    <name type="scientific">Cohaesibacter gelatinilyticus</name>
    <dbReference type="NCBI Taxonomy" id="372072"/>
    <lineage>
        <taxon>Bacteria</taxon>
        <taxon>Pseudomonadati</taxon>
        <taxon>Pseudomonadota</taxon>
        <taxon>Alphaproteobacteria</taxon>
        <taxon>Hyphomicrobiales</taxon>
        <taxon>Cohaesibacteraceae</taxon>
    </lineage>
</organism>
<dbReference type="Pfam" id="PF02600">
    <property type="entry name" value="DsbB"/>
    <property type="match status" value="1"/>
</dbReference>
<evidence type="ECO:0000256" key="2">
    <source>
        <dbReference type="ARBA" id="ARBA00022692"/>
    </source>
</evidence>